<accession>A0A2T0V4D5</accession>
<dbReference type="InterPro" id="IPR000878">
    <property type="entry name" value="4pyrrol_Mease"/>
</dbReference>
<keyword evidence="5" id="KW-0627">Porphyrin biosynthesis</keyword>
<dbReference type="SUPFAM" id="SSF53790">
    <property type="entry name" value="Tetrapyrrole methylase"/>
    <property type="match status" value="1"/>
</dbReference>
<reference evidence="7 8" key="1">
    <citation type="submission" date="2018-03" db="EMBL/GenBank/DDBJ databases">
        <title>Genomic Encyclopedia of Type Strains, Phase III (KMG-III): the genomes of soil and plant-associated and newly described type strains.</title>
        <authorList>
            <person name="Whitman W."/>
        </authorList>
    </citation>
    <scope>NUCLEOTIDE SEQUENCE [LARGE SCALE GENOMIC DNA]</scope>
    <source>
        <strain evidence="7 8">CGMCC 1.12484</strain>
    </source>
</reference>
<dbReference type="RefSeq" id="WP_106214827.1">
    <property type="nucleotide sequence ID" value="NZ_PVTL01000011.1"/>
</dbReference>
<keyword evidence="8" id="KW-1185">Reference proteome</keyword>
<dbReference type="Gene3D" id="3.30.950.10">
    <property type="entry name" value="Methyltransferase, Cobalt-precorrin-4 Transmethylase, Domain 2"/>
    <property type="match status" value="1"/>
</dbReference>
<dbReference type="InterPro" id="IPR014776">
    <property type="entry name" value="4pyrrole_Mease_sub2"/>
</dbReference>
<name>A0A2T0V4D5_9MICO</name>
<protein>
    <recommendedName>
        <fullName evidence="1">uroporphyrinogen-III C-methyltransferase</fullName>
        <ecNumber evidence="1">2.1.1.107</ecNumber>
    </recommendedName>
</protein>
<feature type="domain" description="Tetrapyrrole methylase" evidence="6">
    <location>
        <begin position="100"/>
        <end position="304"/>
    </location>
</feature>
<dbReference type="EMBL" id="PVTL01000011">
    <property type="protein sequence ID" value="PRY65014.1"/>
    <property type="molecule type" value="Genomic_DNA"/>
</dbReference>
<evidence type="ECO:0000313" key="7">
    <source>
        <dbReference type="EMBL" id="PRY65014.1"/>
    </source>
</evidence>
<dbReference type="GO" id="GO:0032259">
    <property type="term" value="P:methylation"/>
    <property type="evidence" value="ECO:0007669"/>
    <property type="project" value="UniProtKB-KW"/>
</dbReference>
<evidence type="ECO:0000256" key="2">
    <source>
        <dbReference type="ARBA" id="ARBA00022603"/>
    </source>
</evidence>
<dbReference type="CDD" id="cd11642">
    <property type="entry name" value="SUMT"/>
    <property type="match status" value="1"/>
</dbReference>
<keyword evidence="2 7" id="KW-0489">Methyltransferase</keyword>
<dbReference type="InterPro" id="IPR006366">
    <property type="entry name" value="CobA/CysG_C"/>
</dbReference>
<dbReference type="Pfam" id="PF00590">
    <property type="entry name" value="TP_methylase"/>
    <property type="match status" value="1"/>
</dbReference>
<evidence type="ECO:0000256" key="4">
    <source>
        <dbReference type="ARBA" id="ARBA00022691"/>
    </source>
</evidence>
<dbReference type="OrthoDB" id="9815856at2"/>
<dbReference type="GO" id="GO:0019354">
    <property type="term" value="P:siroheme biosynthetic process"/>
    <property type="evidence" value="ECO:0007669"/>
    <property type="project" value="InterPro"/>
</dbReference>
<dbReference type="InterPro" id="IPR035996">
    <property type="entry name" value="4pyrrol_Methylase_sf"/>
</dbReference>
<dbReference type="Gene3D" id="3.40.1010.10">
    <property type="entry name" value="Cobalt-precorrin-4 Transmethylase, Domain 1"/>
    <property type="match status" value="1"/>
</dbReference>
<dbReference type="Proteomes" id="UP000237983">
    <property type="component" value="Unassembled WGS sequence"/>
</dbReference>
<dbReference type="InterPro" id="IPR014777">
    <property type="entry name" value="4pyrrole_Mease_sub1"/>
</dbReference>
<proteinExistence type="predicted"/>
<evidence type="ECO:0000313" key="8">
    <source>
        <dbReference type="Proteomes" id="UP000237983"/>
    </source>
</evidence>
<dbReference type="PANTHER" id="PTHR45790:SF3">
    <property type="entry name" value="S-ADENOSYL-L-METHIONINE-DEPENDENT UROPORPHYRINOGEN III METHYLTRANSFERASE, CHLOROPLASTIC"/>
    <property type="match status" value="1"/>
</dbReference>
<keyword evidence="3 7" id="KW-0808">Transferase</keyword>
<keyword evidence="4" id="KW-0949">S-adenosyl-L-methionine</keyword>
<dbReference type="NCBIfam" id="TIGR01469">
    <property type="entry name" value="cobA_cysG_Cterm"/>
    <property type="match status" value="1"/>
</dbReference>
<comment type="caution">
    <text evidence="7">The sequence shown here is derived from an EMBL/GenBank/DDBJ whole genome shotgun (WGS) entry which is preliminary data.</text>
</comment>
<dbReference type="InterPro" id="IPR050161">
    <property type="entry name" value="Siro_Cobalamin_biosynth"/>
</dbReference>
<dbReference type="EC" id="2.1.1.107" evidence="1"/>
<evidence type="ECO:0000256" key="3">
    <source>
        <dbReference type="ARBA" id="ARBA00022679"/>
    </source>
</evidence>
<sequence>MDVSLDLSGRHALVVGTARAARRIVARYRAGGAVVVLVSAGDACARLGRVAAGTDATPPALVVWVDGRQALREVLAEHASRLRIWFVTEQGAPELPRGQVTLVGGGPGDTDLMTVAGRRALAEADVVLFDRLAPQELMAQWAPGAEFIDVGKTPGHHAVPQGEIESLMVDHALRGNRVVRLKGGDPFVFGRGGEEVLACRRAGVPVTVVPGVTSAISVPAAAGIPVTHRDVSRAFTVISGHTPFTEEELAHLVGLGGTIVVLMGVNTLPHLAAGLQRHGMATDMPLAIIERGYSIAQRTTVTSVGGVTPLLATVAPRSPAVIVIGEVVRVAAWDDGRNAESHDLVRTIADLAP</sequence>
<evidence type="ECO:0000259" key="6">
    <source>
        <dbReference type="Pfam" id="PF00590"/>
    </source>
</evidence>
<dbReference type="NCBIfam" id="NF004790">
    <property type="entry name" value="PRK06136.1"/>
    <property type="match status" value="1"/>
</dbReference>
<dbReference type="FunFam" id="3.40.1010.10:FF:000001">
    <property type="entry name" value="Siroheme synthase"/>
    <property type="match status" value="1"/>
</dbReference>
<evidence type="ECO:0000256" key="5">
    <source>
        <dbReference type="ARBA" id="ARBA00023244"/>
    </source>
</evidence>
<dbReference type="PANTHER" id="PTHR45790">
    <property type="entry name" value="SIROHEME SYNTHASE-RELATED"/>
    <property type="match status" value="1"/>
</dbReference>
<organism evidence="7 8">
    <name type="scientific">Glaciihabitans tibetensis</name>
    <dbReference type="NCBI Taxonomy" id="1266600"/>
    <lineage>
        <taxon>Bacteria</taxon>
        <taxon>Bacillati</taxon>
        <taxon>Actinomycetota</taxon>
        <taxon>Actinomycetes</taxon>
        <taxon>Micrococcales</taxon>
        <taxon>Microbacteriaceae</taxon>
        <taxon>Glaciihabitans</taxon>
    </lineage>
</organism>
<dbReference type="GO" id="GO:0004851">
    <property type="term" value="F:uroporphyrin-III C-methyltransferase activity"/>
    <property type="evidence" value="ECO:0007669"/>
    <property type="project" value="UniProtKB-EC"/>
</dbReference>
<evidence type="ECO:0000256" key="1">
    <source>
        <dbReference type="ARBA" id="ARBA00012162"/>
    </source>
</evidence>
<gene>
    <name evidence="7" type="ORF">B0I08_11131</name>
</gene>
<dbReference type="AlphaFoldDB" id="A0A2T0V4D5"/>